<gene>
    <name evidence="2" type="ORF">FSP39_022256</name>
</gene>
<evidence type="ECO:0000313" key="2">
    <source>
        <dbReference type="EMBL" id="KAK3091736.1"/>
    </source>
</evidence>
<keyword evidence="3" id="KW-1185">Reference proteome</keyword>
<dbReference type="Proteomes" id="UP001186944">
    <property type="component" value="Unassembled WGS sequence"/>
</dbReference>
<evidence type="ECO:0008006" key="4">
    <source>
        <dbReference type="Google" id="ProtNLM"/>
    </source>
</evidence>
<reference evidence="2" key="1">
    <citation type="submission" date="2019-08" db="EMBL/GenBank/DDBJ databases">
        <title>The improved chromosome-level genome for the pearl oyster Pinctada fucata martensii using PacBio sequencing and Hi-C.</title>
        <authorList>
            <person name="Zheng Z."/>
        </authorList>
    </citation>
    <scope>NUCLEOTIDE SEQUENCE</scope>
    <source>
        <strain evidence="2">ZZ-2019</strain>
        <tissue evidence="2">Adductor muscle</tissue>
    </source>
</reference>
<comment type="caution">
    <text evidence="2">The sequence shown here is derived from an EMBL/GenBank/DDBJ whole genome shotgun (WGS) entry which is preliminary data.</text>
</comment>
<accession>A0AA89BRU2</accession>
<evidence type="ECO:0000313" key="3">
    <source>
        <dbReference type="Proteomes" id="UP001186944"/>
    </source>
</evidence>
<evidence type="ECO:0000256" key="1">
    <source>
        <dbReference type="SAM" id="Phobius"/>
    </source>
</evidence>
<feature type="transmembrane region" description="Helical" evidence="1">
    <location>
        <begin position="112"/>
        <end position="131"/>
    </location>
</feature>
<dbReference type="EMBL" id="VSWD01000010">
    <property type="protein sequence ID" value="KAK3091736.1"/>
    <property type="molecule type" value="Genomic_DNA"/>
</dbReference>
<name>A0AA89BRU2_PINIB</name>
<keyword evidence="1" id="KW-0812">Transmembrane</keyword>
<sequence length="139" mass="15413">MRMAIYIRRKILILVGIFTFLGQIAGLTTPWWVVIKSLDNRMVHGLWYSLQCDVSSGISFCESRTKVTDSIFGTTRVGYGLETLFGCVMNIMGTVFLVLYDPRENTSRAVMTGALSSALYVISGILTWVAVGSVSSEKR</sequence>
<organism evidence="2 3">
    <name type="scientific">Pinctada imbricata</name>
    <name type="common">Atlantic pearl-oyster</name>
    <name type="synonym">Pinctada martensii</name>
    <dbReference type="NCBI Taxonomy" id="66713"/>
    <lineage>
        <taxon>Eukaryota</taxon>
        <taxon>Metazoa</taxon>
        <taxon>Spiralia</taxon>
        <taxon>Lophotrochozoa</taxon>
        <taxon>Mollusca</taxon>
        <taxon>Bivalvia</taxon>
        <taxon>Autobranchia</taxon>
        <taxon>Pteriomorphia</taxon>
        <taxon>Pterioida</taxon>
        <taxon>Pterioidea</taxon>
        <taxon>Pteriidae</taxon>
        <taxon>Pinctada</taxon>
    </lineage>
</organism>
<keyword evidence="1" id="KW-1133">Transmembrane helix</keyword>
<protein>
    <recommendedName>
        <fullName evidence="4">Claudin</fullName>
    </recommendedName>
</protein>
<feature type="transmembrane region" description="Helical" evidence="1">
    <location>
        <begin position="12"/>
        <end position="33"/>
    </location>
</feature>
<proteinExistence type="predicted"/>
<keyword evidence="1" id="KW-0472">Membrane</keyword>
<dbReference type="AlphaFoldDB" id="A0AA89BRU2"/>
<feature type="transmembrane region" description="Helical" evidence="1">
    <location>
        <begin position="79"/>
        <end position="100"/>
    </location>
</feature>